<accession>A0A437PJP6</accession>
<gene>
    <name evidence="2" type="ORF">EOT10_21225</name>
</gene>
<evidence type="ECO:0000313" key="2">
    <source>
        <dbReference type="EMBL" id="RVU22491.1"/>
    </source>
</evidence>
<feature type="compositionally biased region" description="Gly residues" evidence="1">
    <location>
        <begin position="429"/>
        <end position="445"/>
    </location>
</feature>
<feature type="compositionally biased region" description="Polar residues" evidence="1">
    <location>
        <begin position="240"/>
        <end position="254"/>
    </location>
</feature>
<feature type="compositionally biased region" description="Basic and acidic residues" evidence="1">
    <location>
        <begin position="1"/>
        <end position="19"/>
    </location>
</feature>
<protein>
    <recommendedName>
        <fullName evidence="4">WXG100 family type VII secretion target</fullName>
    </recommendedName>
</protein>
<feature type="region of interest" description="Disordered" evidence="1">
    <location>
        <begin position="1"/>
        <end position="29"/>
    </location>
</feature>
<sequence length="584" mass="60083">MTGKDNSAKGDSAKDDYEKLTGQQQSDLQVGVTDMTNRMSEVMHDAFGFGRLRVPGQKTNFEDHELNDMLDIVEHTNPADLESAGEALWKAQKAISDAATELRGHLKAAEDDWQGEAGKAFQIWGTGLAGHADDLAEYAKAAGVQITSAGTGLASVRSAMPPRDTRMVRTSVKDIPVVARIDTNHDYVAATKVEGHRQEAINQMNRLSSFYVVSEQSLKGLKPPTFEAMPNVGVPKPTGGSWSSVPTGRESGTFQHHAPPTDHTTVQPHPTDVRHANVGLDPIKYIPDSTGHPVRDIGTAIDSVETLPQHTPTSVTNTTTPTTPTTGPQGLPLPPYVQGGPNPLAKGQVGRPFGPNGMPRTQASAQGRAGTGPVTARGLGQTGTNPMGRPSATGQAGVKGGMPGGRPTAMGHGVTGGTAKPAGTPSGRQGMGPRGTGRGDSGVIGGKPTTTGASAKPGSKVPKGTVIGGEGATGSGTSRGGISQRGVMGAPSATNSAARNQMPGRGSLGGSDGVTGTPAGRNPGSRAGRNGFTAGGSGLVRGSEVNRSADQETGDGVQRPDHLVEDEQTHVPKKPQRDVPPVID</sequence>
<proteinExistence type="predicted"/>
<feature type="region of interest" description="Disordered" evidence="1">
    <location>
        <begin position="309"/>
        <end position="330"/>
    </location>
</feature>
<evidence type="ECO:0008006" key="4">
    <source>
        <dbReference type="Google" id="ProtNLM"/>
    </source>
</evidence>
<dbReference type="OrthoDB" id="4337967at2"/>
<dbReference type="AlphaFoldDB" id="A0A437PJP6"/>
<dbReference type="Proteomes" id="UP000283128">
    <property type="component" value="Unassembled WGS sequence"/>
</dbReference>
<keyword evidence="3" id="KW-1185">Reference proteome</keyword>
<reference evidence="2 3" key="1">
    <citation type="submission" date="2019-01" db="EMBL/GenBank/DDBJ databases">
        <title>Genome sequences of Streptomyces and Rhizobium isolates collected from root and soil.</title>
        <authorList>
            <person name="Chhettri S."/>
            <person name="Sevigny J.L."/>
            <person name="Sen A."/>
            <person name="Ennis N."/>
            <person name="Tisa L."/>
        </authorList>
    </citation>
    <scope>NUCLEOTIDE SEQUENCE [LARGE SCALE GENOMIC DNA]</scope>
    <source>
        <strain evidence="2 3">San01</strain>
    </source>
</reference>
<feature type="region of interest" description="Disordered" evidence="1">
    <location>
        <begin position="352"/>
        <end position="584"/>
    </location>
</feature>
<comment type="caution">
    <text evidence="2">The sequence shown here is derived from an EMBL/GenBank/DDBJ whole genome shotgun (WGS) entry which is preliminary data.</text>
</comment>
<feature type="region of interest" description="Disordered" evidence="1">
    <location>
        <begin position="229"/>
        <end position="271"/>
    </location>
</feature>
<feature type="compositionally biased region" description="Gly residues" evidence="1">
    <location>
        <begin position="466"/>
        <end position="479"/>
    </location>
</feature>
<feature type="compositionally biased region" description="Basic and acidic residues" evidence="1">
    <location>
        <begin position="558"/>
        <end position="570"/>
    </location>
</feature>
<organism evidence="2 3">
    <name type="scientific">Streptomyces antnestii</name>
    <dbReference type="NCBI Taxonomy" id="2494256"/>
    <lineage>
        <taxon>Bacteria</taxon>
        <taxon>Bacillati</taxon>
        <taxon>Actinomycetota</taxon>
        <taxon>Actinomycetes</taxon>
        <taxon>Kitasatosporales</taxon>
        <taxon>Streptomycetaceae</taxon>
        <taxon>Streptomyces</taxon>
    </lineage>
</organism>
<dbReference type="Gene3D" id="1.20.1260.20">
    <property type="entry name" value="PPE superfamily"/>
    <property type="match status" value="1"/>
</dbReference>
<dbReference type="EMBL" id="RZYA01000010">
    <property type="protein sequence ID" value="RVU22491.1"/>
    <property type="molecule type" value="Genomic_DNA"/>
</dbReference>
<evidence type="ECO:0000313" key="3">
    <source>
        <dbReference type="Proteomes" id="UP000283128"/>
    </source>
</evidence>
<name>A0A437PJP6_9ACTN</name>
<dbReference type="InterPro" id="IPR038332">
    <property type="entry name" value="PPE_sf"/>
</dbReference>
<dbReference type="RefSeq" id="WP_127829859.1">
    <property type="nucleotide sequence ID" value="NZ_RZYA01000010.1"/>
</dbReference>
<evidence type="ECO:0000256" key="1">
    <source>
        <dbReference type="SAM" id="MobiDB-lite"/>
    </source>
</evidence>